<dbReference type="PRINTS" id="PR00412">
    <property type="entry name" value="EPOXHYDRLASE"/>
</dbReference>
<reference evidence="4" key="1">
    <citation type="journal article" date="2019" name="Int. J. Syst. Evol. Microbiol.">
        <title>The Global Catalogue of Microorganisms (GCM) 10K type strain sequencing project: providing services to taxonomists for standard genome sequencing and annotation.</title>
        <authorList>
            <consortium name="The Broad Institute Genomics Platform"/>
            <consortium name="The Broad Institute Genome Sequencing Center for Infectious Disease"/>
            <person name="Wu L."/>
            <person name="Ma J."/>
        </authorList>
    </citation>
    <scope>NUCLEOTIDE SEQUENCE [LARGE SCALE GENOMIC DNA]</scope>
    <source>
        <strain evidence="4">CGMCC 1.9106</strain>
    </source>
</reference>
<dbReference type="Gene3D" id="3.40.50.1820">
    <property type="entry name" value="alpha/beta hydrolase"/>
    <property type="match status" value="1"/>
</dbReference>
<dbReference type="InterPro" id="IPR000073">
    <property type="entry name" value="AB_hydrolase_1"/>
</dbReference>
<evidence type="ECO:0000256" key="1">
    <source>
        <dbReference type="SAM" id="MobiDB-lite"/>
    </source>
</evidence>
<keyword evidence="4" id="KW-1185">Reference proteome</keyword>
<evidence type="ECO:0000313" key="3">
    <source>
        <dbReference type="EMBL" id="MFC7248013.1"/>
    </source>
</evidence>
<evidence type="ECO:0000313" key="4">
    <source>
        <dbReference type="Proteomes" id="UP001596392"/>
    </source>
</evidence>
<name>A0ABW2H7S6_9ACTN</name>
<dbReference type="InterPro" id="IPR006311">
    <property type="entry name" value="TAT_signal"/>
</dbReference>
<dbReference type="InterPro" id="IPR050266">
    <property type="entry name" value="AB_hydrolase_sf"/>
</dbReference>
<dbReference type="EMBL" id="JBHTAC010000072">
    <property type="protein sequence ID" value="MFC7248013.1"/>
    <property type="molecule type" value="Genomic_DNA"/>
</dbReference>
<dbReference type="SUPFAM" id="SSF53474">
    <property type="entry name" value="alpha/beta-Hydrolases"/>
    <property type="match status" value="1"/>
</dbReference>
<gene>
    <name evidence="3" type="ORF">ACFQO7_36580</name>
</gene>
<protein>
    <submittedName>
        <fullName evidence="3">Alpha/beta fold hydrolase</fullName>
    </submittedName>
</protein>
<dbReference type="InterPro" id="IPR029058">
    <property type="entry name" value="AB_hydrolase_fold"/>
</dbReference>
<dbReference type="PANTHER" id="PTHR43798:SF33">
    <property type="entry name" value="HYDROLASE, PUTATIVE (AFU_ORTHOLOGUE AFUA_2G14860)-RELATED"/>
    <property type="match status" value="1"/>
</dbReference>
<organism evidence="3 4">
    <name type="scientific">Catellatospora aurea</name>
    <dbReference type="NCBI Taxonomy" id="1337874"/>
    <lineage>
        <taxon>Bacteria</taxon>
        <taxon>Bacillati</taxon>
        <taxon>Actinomycetota</taxon>
        <taxon>Actinomycetes</taxon>
        <taxon>Micromonosporales</taxon>
        <taxon>Micromonosporaceae</taxon>
        <taxon>Catellatospora</taxon>
    </lineage>
</organism>
<sequence>MVDRRTFGKILGSGAVAALGGLAAPPAASEAAGRAAVPTSGTLPGRGRPGATVPDMGTRAQPEFGPVRQIDAGELNVGYVETGPADGRPVFLLHGWPYDIHSYTAVAPLLAAQGYRAITPHLRGHGTTRFRNASTPRTAEQSAFALDLVALMDALGVRQAVLAGYDWGSRTADIVAALWPERVKALVSVTGYLITNREANKQPLPPKAEWAWWYQYYFSTERGRLGLDKNRHDLAKLIWTFNSPTWKFDDATFDRTAASFDNPDYVPIVIGNYRWRLGLAQGDPRHDGLEAQLAKGPTIAVPTITLDGEVDPFTPPGDGAAYRVRFTGPYQHRALQGIGHNVPQEAPGPFAQAVIDADQLR</sequence>
<comment type="caution">
    <text evidence="3">The sequence shown here is derived from an EMBL/GenBank/DDBJ whole genome shotgun (WGS) entry which is preliminary data.</text>
</comment>
<dbReference type="GO" id="GO:0016787">
    <property type="term" value="F:hydrolase activity"/>
    <property type="evidence" value="ECO:0007669"/>
    <property type="project" value="UniProtKB-KW"/>
</dbReference>
<dbReference type="Pfam" id="PF00561">
    <property type="entry name" value="Abhydrolase_1"/>
    <property type="match status" value="1"/>
</dbReference>
<dbReference type="PROSITE" id="PS51318">
    <property type="entry name" value="TAT"/>
    <property type="match status" value="1"/>
</dbReference>
<evidence type="ECO:0000259" key="2">
    <source>
        <dbReference type="Pfam" id="PF00561"/>
    </source>
</evidence>
<feature type="region of interest" description="Disordered" evidence="1">
    <location>
        <begin position="29"/>
        <end position="59"/>
    </location>
</feature>
<dbReference type="RefSeq" id="WP_376810696.1">
    <property type="nucleotide sequence ID" value="NZ_JBHTAC010000072.1"/>
</dbReference>
<feature type="domain" description="AB hydrolase-1" evidence="2">
    <location>
        <begin position="89"/>
        <end position="341"/>
    </location>
</feature>
<keyword evidence="3" id="KW-0378">Hydrolase</keyword>
<accession>A0ABW2H7S6</accession>
<dbReference type="PANTHER" id="PTHR43798">
    <property type="entry name" value="MONOACYLGLYCEROL LIPASE"/>
    <property type="match status" value="1"/>
</dbReference>
<dbReference type="Proteomes" id="UP001596392">
    <property type="component" value="Unassembled WGS sequence"/>
</dbReference>
<proteinExistence type="predicted"/>
<dbReference type="InterPro" id="IPR000639">
    <property type="entry name" value="Epox_hydrolase-like"/>
</dbReference>